<protein>
    <submittedName>
        <fullName evidence="1">Uncharacterized protein</fullName>
    </submittedName>
</protein>
<organism evidence="1 2">
    <name type="scientific">Microbacterium hominis</name>
    <dbReference type="NCBI Taxonomy" id="162426"/>
    <lineage>
        <taxon>Bacteria</taxon>
        <taxon>Bacillati</taxon>
        <taxon>Actinomycetota</taxon>
        <taxon>Actinomycetes</taxon>
        <taxon>Micrococcales</taxon>
        <taxon>Microbacteriaceae</taxon>
        <taxon>Microbacterium</taxon>
    </lineage>
</organism>
<evidence type="ECO:0000313" key="1">
    <source>
        <dbReference type="EMBL" id="KIC58176.1"/>
    </source>
</evidence>
<dbReference type="Proteomes" id="UP000031202">
    <property type="component" value="Unassembled WGS sequence"/>
</dbReference>
<accession>A0A0B4CV07</accession>
<proteinExistence type="predicted"/>
<gene>
    <name evidence="1" type="ORF">RM52_07180</name>
</gene>
<reference evidence="1 2" key="1">
    <citation type="submission" date="2014-12" db="EMBL/GenBank/DDBJ databases">
        <title>Genome sequencing of Microbacterium hominis TPW29.</title>
        <authorList>
            <person name="Tan P.W."/>
            <person name="Chan K.-G."/>
        </authorList>
    </citation>
    <scope>NUCLEOTIDE SEQUENCE [LARGE SCALE GENOMIC DNA]</scope>
    <source>
        <strain evidence="1 2">TPW29</strain>
    </source>
</reference>
<comment type="caution">
    <text evidence="1">The sequence shown here is derived from an EMBL/GenBank/DDBJ whole genome shotgun (WGS) entry which is preliminary data.</text>
</comment>
<dbReference type="AlphaFoldDB" id="A0A0B4CV07"/>
<name>A0A0B4CV07_9MICO</name>
<sequence>MSSRFVGDARLQRLLGDADGDIARAHELFEWNVRASGAAMEAIHVFELVLRNAIDRELRVWNDGMAGSATNRTELT</sequence>
<dbReference type="RefSeq" id="WP_039414918.1">
    <property type="nucleotide sequence ID" value="NZ_JWSZ01000009.1"/>
</dbReference>
<dbReference type="EMBL" id="JWSZ01000009">
    <property type="protein sequence ID" value="KIC58176.1"/>
    <property type="molecule type" value="Genomic_DNA"/>
</dbReference>
<evidence type="ECO:0000313" key="2">
    <source>
        <dbReference type="Proteomes" id="UP000031202"/>
    </source>
</evidence>